<evidence type="ECO:0000313" key="7">
    <source>
        <dbReference type="Proteomes" id="UP000183413"/>
    </source>
</evidence>
<dbReference type="InterPro" id="IPR036736">
    <property type="entry name" value="ACP-like_sf"/>
</dbReference>
<dbReference type="Pfam" id="PF00550">
    <property type="entry name" value="PP-binding"/>
    <property type="match status" value="2"/>
</dbReference>
<feature type="domain" description="Carrier" evidence="5">
    <location>
        <begin position="19"/>
        <end position="96"/>
    </location>
</feature>
<dbReference type="InterPro" id="IPR023213">
    <property type="entry name" value="CAT-like_dom_sf"/>
</dbReference>
<dbReference type="Pfam" id="PF00668">
    <property type="entry name" value="Condensation"/>
    <property type="match status" value="1"/>
</dbReference>
<evidence type="ECO:0000259" key="5">
    <source>
        <dbReference type="PROSITE" id="PS50075"/>
    </source>
</evidence>
<sequence length="670" mass="72036">MTIPSATGPGEAPPPARARPPAEIVPDLARIWAELLDLDPGTIGGDASFLRLGGDSVLTVRMSALIRKRLSVELALSDVTVEITLSELADIVARRGQGGATARALPVEIEHRADPAAPFPLMPLQQGYFVGQHDGWELSYDSAHFYGDVGLTDMDAEEAEETLADALRRLALHQPTLRARITPDGMQYVLPEDAPGAIPRPRVYDLREAGEDEIRATLATVRREMAGTGPNPLSGPGLDARLSLLPGGRGRLHTAMSLVAMDGWSATVLNRELLALAADWNAVLAPLEVDFGDYVTSIGRLRRTAAWAADRDWWWDRLDGAPLPPALPLRADPREVAPTLMDSREARLEAAKWAALRERCAAHDVTVSAAMLTAFSVVLARWAGHRRMLLNTLQLNRLPLHPDIHRTIGAFASTMLVPAEPGTGRTFAELAAGQQRTFTEYAAHNLISGVEVSRELARRRGTTRPVAPVVFQSTLGMDAAIGESQATSAGPLGRLDFADYYHQLRTPQVALEARFWEMDGAMAVAFSLVGELFDPQEVDAAFAELVELIGDLADGPGWERVVELPAAPEPERDGGLSPGGPAAAGTGEEAGPPRDELEQRIALLWEGILDAPVLDRATPFFALGGDSLLAVRALARLAKDEGVAVQVRRFLDAPTVAGLAAVVRDLDEGR</sequence>
<accession>A0A1I5SER2</accession>
<dbReference type="EMBL" id="FOVH01000016">
    <property type="protein sequence ID" value="SFP69223.1"/>
    <property type="molecule type" value="Genomic_DNA"/>
</dbReference>
<name>A0A1I5SER2_9ACTN</name>
<dbReference type="GO" id="GO:0044550">
    <property type="term" value="P:secondary metabolite biosynthetic process"/>
    <property type="evidence" value="ECO:0007669"/>
    <property type="project" value="TreeGrafter"/>
</dbReference>
<dbReference type="InterPro" id="IPR001242">
    <property type="entry name" value="Condensation_dom"/>
</dbReference>
<feature type="domain" description="Carrier" evidence="5">
    <location>
        <begin position="592"/>
        <end position="667"/>
    </location>
</feature>
<evidence type="ECO:0000256" key="1">
    <source>
        <dbReference type="ARBA" id="ARBA00001957"/>
    </source>
</evidence>
<dbReference type="InterPro" id="IPR006162">
    <property type="entry name" value="Ppantetheine_attach_site"/>
</dbReference>
<feature type="region of interest" description="Disordered" evidence="4">
    <location>
        <begin position="567"/>
        <end position="593"/>
    </location>
</feature>
<protein>
    <submittedName>
        <fullName evidence="6">Phosphopantetheine attachment site</fullName>
    </submittedName>
</protein>
<keyword evidence="7" id="KW-1185">Reference proteome</keyword>
<dbReference type="Proteomes" id="UP000183413">
    <property type="component" value="Unassembled WGS sequence"/>
</dbReference>
<dbReference type="PANTHER" id="PTHR45527:SF1">
    <property type="entry name" value="FATTY ACID SYNTHASE"/>
    <property type="match status" value="1"/>
</dbReference>
<dbReference type="SUPFAM" id="SSF47336">
    <property type="entry name" value="ACP-like"/>
    <property type="match status" value="2"/>
</dbReference>
<evidence type="ECO:0000313" key="6">
    <source>
        <dbReference type="EMBL" id="SFP69223.1"/>
    </source>
</evidence>
<dbReference type="InterPro" id="IPR009081">
    <property type="entry name" value="PP-bd_ACP"/>
</dbReference>
<dbReference type="Gene3D" id="3.30.559.30">
    <property type="entry name" value="Nonribosomal peptide synthetase, condensation domain"/>
    <property type="match status" value="1"/>
</dbReference>
<dbReference type="Gene3D" id="3.30.559.10">
    <property type="entry name" value="Chloramphenicol acetyltransferase-like domain"/>
    <property type="match status" value="1"/>
</dbReference>
<evidence type="ECO:0000256" key="3">
    <source>
        <dbReference type="ARBA" id="ARBA00022553"/>
    </source>
</evidence>
<comment type="cofactor">
    <cofactor evidence="1">
        <name>pantetheine 4'-phosphate</name>
        <dbReference type="ChEBI" id="CHEBI:47942"/>
    </cofactor>
</comment>
<reference evidence="6 7" key="1">
    <citation type="submission" date="2016-10" db="EMBL/GenBank/DDBJ databases">
        <authorList>
            <person name="de Groot N.N."/>
        </authorList>
    </citation>
    <scope>NUCLEOTIDE SEQUENCE [LARGE SCALE GENOMIC DNA]</scope>
    <source>
        <strain evidence="6 7">DSM 43067</strain>
    </source>
</reference>
<dbReference type="PANTHER" id="PTHR45527">
    <property type="entry name" value="NONRIBOSOMAL PEPTIDE SYNTHETASE"/>
    <property type="match status" value="1"/>
</dbReference>
<dbReference type="PROSITE" id="PS00012">
    <property type="entry name" value="PHOSPHOPANTETHEINE"/>
    <property type="match status" value="2"/>
</dbReference>
<dbReference type="GO" id="GO:0005737">
    <property type="term" value="C:cytoplasm"/>
    <property type="evidence" value="ECO:0007669"/>
    <property type="project" value="TreeGrafter"/>
</dbReference>
<dbReference type="GO" id="GO:0008610">
    <property type="term" value="P:lipid biosynthetic process"/>
    <property type="evidence" value="ECO:0007669"/>
    <property type="project" value="UniProtKB-ARBA"/>
</dbReference>
<dbReference type="RefSeq" id="WP_083598345.1">
    <property type="nucleotide sequence ID" value="NZ_FOVH01000016.1"/>
</dbReference>
<keyword evidence="2" id="KW-0596">Phosphopantetheine</keyword>
<feature type="region of interest" description="Disordered" evidence="4">
    <location>
        <begin position="1"/>
        <end position="20"/>
    </location>
</feature>
<dbReference type="SMART" id="SM00823">
    <property type="entry name" value="PKS_PP"/>
    <property type="match status" value="2"/>
</dbReference>
<gene>
    <name evidence="6" type="ORF">SAMN04489713_116147</name>
</gene>
<dbReference type="Gene3D" id="1.10.1200.10">
    <property type="entry name" value="ACP-like"/>
    <property type="match status" value="2"/>
</dbReference>
<dbReference type="PROSITE" id="PS50075">
    <property type="entry name" value="CARRIER"/>
    <property type="match status" value="2"/>
</dbReference>
<evidence type="ECO:0000256" key="4">
    <source>
        <dbReference type="SAM" id="MobiDB-lite"/>
    </source>
</evidence>
<dbReference type="InParanoid" id="A0A1I5SER2"/>
<dbReference type="SUPFAM" id="SSF52777">
    <property type="entry name" value="CoA-dependent acyltransferases"/>
    <property type="match status" value="2"/>
</dbReference>
<dbReference type="STRING" id="1993.SAMN04489713_116147"/>
<dbReference type="GO" id="GO:0043041">
    <property type="term" value="P:amino acid activation for nonribosomal peptide biosynthetic process"/>
    <property type="evidence" value="ECO:0007669"/>
    <property type="project" value="TreeGrafter"/>
</dbReference>
<dbReference type="AlphaFoldDB" id="A0A1I5SER2"/>
<organism evidence="6 7">
    <name type="scientific">Actinomadura madurae</name>
    <dbReference type="NCBI Taxonomy" id="1993"/>
    <lineage>
        <taxon>Bacteria</taxon>
        <taxon>Bacillati</taxon>
        <taxon>Actinomycetota</taxon>
        <taxon>Actinomycetes</taxon>
        <taxon>Streptosporangiales</taxon>
        <taxon>Thermomonosporaceae</taxon>
        <taxon>Actinomadura</taxon>
    </lineage>
</organism>
<dbReference type="eggNOG" id="COG1020">
    <property type="taxonomic scope" value="Bacteria"/>
</dbReference>
<feature type="compositionally biased region" description="Low complexity" evidence="4">
    <location>
        <begin position="579"/>
        <end position="590"/>
    </location>
</feature>
<dbReference type="InterPro" id="IPR020806">
    <property type="entry name" value="PKS_PP-bd"/>
</dbReference>
<dbReference type="GO" id="GO:0003824">
    <property type="term" value="F:catalytic activity"/>
    <property type="evidence" value="ECO:0007669"/>
    <property type="project" value="InterPro"/>
</dbReference>
<proteinExistence type="predicted"/>
<dbReference type="GO" id="GO:0031177">
    <property type="term" value="F:phosphopantetheine binding"/>
    <property type="evidence" value="ECO:0007669"/>
    <property type="project" value="InterPro"/>
</dbReference>
<keyword evidence="3" id="KW-0597">Phosphoprotein</keyword>
<evidence type="ECO:0000256" key="2">
    <source>
        <dbReference type="ARBA" id="ARBA00022450"/>
    </source>
</evidence>